<dbReference type="EMBL" id="NVQR01000068">
    <property type="protein sequence ID" value="PCH61387.1"/>
    <property type="molecule type" value="Genomic_DNA"/>
</dbReference>
<feature type="non-terminal residue" evidence="2">
    <location>
        <position position="176"/>
    </location>
</feature>
<evidence type="ECO:0008006" key="4">
    <source>
        <dbReference type="Google" id="ProtNLM"/>
    </source>
</evidence>
<proteinExistence type="predicted"/>
<comment type="caution">
    <text evidence="2">The sequence shown here is derived from an EMBL/GenBank/DDBJ whole genome shotgun (WGS) entry which is preliminary data.</text>
</comment>
<sequence length="176" mass="19867">MEKFLLSLSDGFAELPNKVLRFKAIVLGLLFALTLFMVYGIFTRTVMDMTTDSFLDESDPAISALNEFRRQFGSDDSVFLVYEAKDGDVFSRESLLAVQALTDDLRYWESLDRSTYPESVDGIVLDWDELKHVRRVQSIANIRFQENQGDTLLSSLLIPSVLPESDEALAAIKARA</sequence>
<reference evidence="3" key="1">
    <citation type="submission" date="2017-08" db="EMBL/GenBank/DDBJ databases">
        <title>A dynamic microbial community with high functional redundancy inhabits the cold, oxic subseafloor aquifer.</title>
        <authorList>
            <person name="Tully B.J."/>
            <person name="Wheat C.G."/>
            <person name="Glazer B.T."/>
            <person name="Huber J.A."/>
        </authorList>
    </citation>
    <scope>NUCLEOTIDE SEQUENCE [LARGE SCALE GENOMIC DNA]</scope>
</reference>
<dbReference type="Proteomes" id="UP000218172">
    <property type="component" value="Unassembled WGS sequence"/>
</dbReference>
<keyword evidence="1" id="KW-1133">Transmembrane helix</keyword>
<gene>
    <name evidence="2" type="ORF">COC19_04855</name>
</gene>
<keyword evidence="1" id="KW-0472">Membrane</keyword>
<name>A0A2A4MNQ2_9GAMM</name>
<dbReference type="AlphaFoldDB" id="A0A2A4MNQ2"/>
<feature type="transmembrane region" description="Helical" evidence="1">
    <location>
        <begin position="20"/>
        <end position="42"/>
    </location>
</feature>
<evidence type="ECO:0000313" key="3">
    <source>
        <dbReference type="Proteomes" id="UP000218172"/>
    </source>
</evidence>
<keyword evidence="1" id="KW-0812">Transmembrane</keyword>
<organism evidence="2 3">
    <name type="scientific">SAR86 cluster bacterium</name>
    <dbReference type="NCBI Taxonomy" id="2030880"/>
    <lineage>
        <taxon>Bacteria</taxon>
        <taxon>Pseudomonadati</taxon>
        <taxon>Pseudomonadota</taxon>
        <taxon>Gammaproteobacteria</taxon>
        <taxon>SAR86 cluster</taxon>
    </lineage>
</organism>
<protein>
    <recommendedName>
        <fullName evidence="4">RND transporter</fullName>
    </recommendedName>
</protein>
<evidence type="ECO:0000256" key="1">
    <source>
        <dbReference type="SAM" id="Phobius"/>
    </source>
</evidence>
<evidence type="ECO:0000313" key="2">
    <source>
        <dbReference type="EMBL" id="PCH61387.1"/>
    </source>
</evidence>
<accession>A0A2A4MNQ2</accession>